<evidence type="ECO:0000259" key="2">
    <source>
        <dbReference type="PROSITE" id="PS50113"/>
    </source>
</evidence>
<dbReference type="Gene3D" id="3.30.70.270">
    <property type="match status" value="1"/>
</dbReference>
<organism evidence="4 5">
    <name type="scientific">Thiomicrorhabdus lithotrophica</name>
    <dbReference type="NCBI Taxonomy" id="2949997"/>
    <lineage>
        <taxon>Bacteria</taxon>
        <taxon>Pseudomonadati</taxon>
        <taxon>Pseudomonadota</taxon>
        <taxon>Gammaproteobacteria</taxon>
        <taxon>Thiotrichales</taxon>
        <taxon>Piscirickettsiaceae</taxon>
        <taxon>Thiomicrorhabdus</taxon>
    </lineage>
</organism>
<dbReference type="SMART" id="SM00267">
    <property type="entry name" value="GGDEF"/>
    <property type="match status" value="1"/>
</dbReference>
<dbReference type="SUPFAM" id="SSF55073">
    <property type="entry name" value="Nucleotide cyclase"/>
    <property type="match status" value="1"/>
</dbReference>
<dbReference type="EMBL" id="CP102381">
    <property type="protein sequence ID" value="WEJ61661.1"/>
    <property type="molecule type" value="Genomic_DNA"/>
</dbReference>
<dbReference type="InterPro" id="IPR035965">
    <property type="entry name" value="PAS-like_dom_sf"/>
</dbReference>
<name>A0ABY8C6R6_9GAMM</name>
<dbReference type="InterPro" id="IPR052163">
    <property type="entry name" value="DGC-Regulatory_Protein"/>
</dbReference>
<dbReference type="InterPro" id="IPR029787">
    <property type="entry name" value="Nucleotide_cyclase"/>
</dbReference>
<accession>A0ABY8C6R6</accession>
<dbReference type="InterPro" id="IPR000700">
    <property type="entry name" value="PAS-assoc_C"/>
</dbReference>
<evidence type="ECO:0000259" key="3">
    <source>
        <dbReference type="PROSITE" id="PS50887"/>
    </source>
</evidence>
<dbReference type="PROSITE" id="PS50112">
    <property type="entry name" value="PAS"/>
    <property type="match status" value="1"/>
</dbReference>
<feature type="domain" description="PAC" evidence="2">
    <location>
        <begin position="78"/>
        <end position="130"/>
    </location>
</feature>
<feature type="domain" description="GGDEF" evidence="3">
    <location>
        <begin position="162"/>
        <end position="285"/>
    </location>
</feature>
<dbReference type="PANTHER" id="PTHR46663:SF3">
    <property type="entry name" value="SLL0267 PROTEIN"/>
    <property type="match status" value="1"/>
</dbReference>
<gene>
    <name evidence="4" type="ORF">NR989_06490</name>
</gene>
<dbReference type="CDD" id="cd01949">
    <property type="entry name" value="GGDEF"/>
    <property type="match status" value="1"/>
</dbReference>
<dbReference type="Gene3D" id="3.30.450.20">
    <property type="entry name" value="PAS domain"/>
    <property type="match status" value="1"/>
</dbReference>
<dbReference type="SMART" id="SM00086">
    <property type="entry name" value="PAC"/>
    <property type="match status" value="1"/>
</dbReference>
<dbReference type="Proteomes" id="UP001222275">
    <property type="component" value="Chromosome"/>
</dbReference>
<dbReference type="InterPro" id="IPR000160">
    <property type="entry name" value="GGDEF_dom"/>
</dbReference>
<proteinExistence type="predicted"/>
<dbReference type="PROSITE" id="PS50887">
    <property type="entry name" value="GGDEF"/>
    <property type="match status" value="1"/>
</dbReference>
<dbReference type="CDD" id="cd00130">
    <property type="entry name" value="PAS"/>
    <property type="match status" value="1"/>
</dbReference>
<keyword evidence="5" id="KW-1185">Reference proteome</keyword>
<dbReference type="InterPro" id="IPR043128">
    <property type="entry name" value="Rev_trsase/Diguanyl_cyclase"/>
</dbReference>
<evidence type="ECO:0000259" key="1">
    <source>
        <dbReference type="PROSITE" id="PS50112"/>
    </source>
</evidence>
<dbReference type="Pfam" id="PF00990">
    <property type="entry name" value="GGDEF"/>
    <property type="match status" value="1"/>
</dbReference>
<dbReference type="SUPFAM" id="SSF55785">
    <property type="entry name" value="PYP-like sensor domain (PAS domain)"/>
    <property type="match status" value="1"/>
</dbReference>
<feature type="domain" description="PAS" evidence="1">
    <location>
        <begin position="5"/>
        <end position="75"/>
    </location>
</feature>
<dbReference type="PROSITE" id="PS50113">
    <property type="entry name" value="PAC"/>
    <property type="match status" value="1"/>
</dbReference>
<evidence type="ECO:0000313" key="5">
    <source>
        <dbReference type="Proteomes" id="UP001222275"/>
    </source>
</evidence>
<dbReference type="NCBIfam" id="TIGR00254">
    <property type="entry name" value="GGDEF"/>
    <property type="match status" value="1"/>
</dbReference>
<sequence>MNLDILKQRAKAFDYLFDAVVVTDLHGVIIDWNKGSEDLYGYSKDEAIGQYVNILHVPEDSEKITLEVISTVEKFGKWSGEIRMLHKNGDIGWIESMCVPIYDSNEQMIGALGINRDITNRIKETERLEQLAHYDHLTKVPNRYLLLSRLEHLISQSERSKNQFALLFVDLDDFKVINDTKGHVFGDWVLIETASRLKQAIRDSDTVARIGGDEFVLVLENISNRNDVARMVQKITKMLNDDFMIENQKVEVSCSIGVAFYPEDGTTIDKLFTTADMNMYKAKGK</sequence>
<dbReference type="Pfam" id="PF08447">
    <property type="entry name" value="PAS_3"/>
    <property type="match status" value="1"/>
</dbReference>
<dbReference type="SMART" id="SM00091">
    <property type="entry name" value="PAS"/>
    <property type="match status" value="1"/>
</dbReference>
<dbReference type="InterPro" id="IPR013655">
    <property type="entry name" value="PAS_fold_3"/>
</dbReference>
<protein>
    <submittedName>
        <fullName evidence="4">Sensor domain-containing diguanylate cyclase</fullName>
    </submittedName>
</protein>
<dbReference type="PANTHER" id="PTHR46663">
    <property type="entry name" value="DIGUANYLATE CYCLASE DGCT-RELATED"/>
    <property type="match status" value="1"/>
</dbReference>
<dbReference type="NCBIfam" id="TIGR00229">
    <property type="entry name" value="sensory_box"/>
    <property type="match status" value="1"/>
</dbReference>
<dbReference type="InterPro" id="IPR000014">
    <property type="entry name" value="PAS"/>
</dbReference>
<dbReference type="RefSeq" id="WP_275593920.1">
    <property type="nucleotide sequence ID" value="NZ_CP102381.1"/>
</dbReference>
<dbReference type="InterPro" id="IPR001610">
    <property type="entry name" value="PAC"/>
</dbReference>
<evidence type="ECO:0000313" key="4">
    <source>
        <dbReference type="EMBL" id="WEJ61661.1"/>
    </source>
</evidence>
<reference evidence="4 5" key="1">
    <citation type="submission" date="2022-06" db="EMBL/GenBank/DDBJ databases">
        <title>Thiomicrohabdus sp. nov, an obligately chemolithoautotrophic, sulfur-oxidizing bacterium isolated from beach of Guanyin Mountain. Amoy.</title>
        <authorList>
            <person name="Zhu H."/>
        </authorList>
    </citation>
    <scope>NUCLEOTIDE SEQUENCE [LARGE SCALE GENOMIC DNA]</scope>
    <source>
        <strain evidence="4 5">XGS-01</strain>
    </source>
</reference>